<accession>A0ABW1LLA0</accession>
<keyword evidence="2" id="KW-0808">Transferase</keyword>
<dbReference type="EC" id="2.3.1.-" evidence="2"/>
<comment type="caution">
    <text evidence="2">The sequence shown here is derived from an EMBL/GenBank/DDBJ whole genome shotgun (WGS) entry which is preliminary data.</text>
</comment>
<keyword evidence="3" id="KW-1185">Reference proteome</keyword>
<evidence type="ECO:0000313" key="3">
    <source>
        <dbReference type="Proteomes" id="UP001596135"/>
    </source>
</evidence>
<gene>
    <name evidence="2" type="ORF">ACFPYL_16150</name>
</gene>
<sequence length="350" mass="38421">MSDLEIVRLDVHDDEAFDAWHHAYEVAEAASGPDVAAPWQLEEVRALMQREGRRFWDEGWSGLVDGRVVTAGWVRLSLLDNTDRAELAVHTVPDARRRGYAAAMLDHVERVAREHGRTTMFGESSWPYAGGPAGAGEPGPEFARAAGYDLALGDVKRTLALPVPSGVLERMAAEVAPHHDGFTLRSWAGPVPDDLVEGWARLNGSLTTEAPMGDLDLEPEYADVGTVRETEALIVAQGRTKYNTVALDPAGELVAFTDLATTVHEPGRAYQWGTLVRGDARGRRLGLAVKLANLRLLQTERPDIHTLTTYNAEVNRHMVEVNERLGFVPVARLGEFQKRLPRTKEEGPSG</sequence>
<dbReference type="EMBL" id="JBHSRJ010000005">
    <property type="protein sequence ID" value="MFC6044624.1"/>
    <property type="molecule type" value="Genomic_DNA"/>
</dbReference>
<keyword evidence="2" id="KW-0012">Acyltransferase</keyword>
<evidence type="ECO:0000259" key="1">
    <source>
        <dbReference type="PROSITE" id="PS51186"/>
    </source>
</evidence>
<protein>
    <submittedName>
        <fullName evidence="2">GNAT family N-acetyltransferase</fullName>
        <ecNumber evidence="2">2.3.1.-</ecNumber>
    </submittedName>
</protein>
<dbReference type="InterPro" id="IPR000182">
    <property type="entry name" value="GNAT_dom"/>
</dbReference>
<dbReference type="Pfam" id="PF00583">
    <property type="entry name" value="Acetyltransf_1"/>
    <property type="match status" value="1"/>
</dbReference>
<organism evidence="2 3">
    <name type="scientific">Nocardioides hankookensis</name>
    <dbReference type="NCBI Taxonomy" id="443157"/>
    <lineage>
        <taxon>Bacteria</taxon>
        <taxon>Bacillati</taxon>
        <taxon>Actinomycetota</taxon>
        <taxon>Actinomycetes</taxon>
        <taxon>Propionibacteriales</taxon>
        <taxon>Nocardioidaceae</taxon>
        <taxon>Nocardioides</taxon>
    </lineage>
</organism>
<dbReference type="CDD" id="cd04301">
    <property type="entry name" value="NAT_SF"/>
    <property type="match status" value="1"/>
</dbReference>
<feature type="domain" description="N-acetyltransferase" evidence="1">
    <location>
        <begin position="9"/>
        <end position="164"/>
    </location>
</feature>
<reference evidence="3" key="1">
    <citation type="journal article" date="2019" name="Int. J. Syst. Evol. Microbiol.">
        <title>The Global Catalogue of Microorganisms (GCM) 10K type strain sequencing project: providing services to taxonomists for standard genome sequencing and annotation.</title>
        <authorList>
            <consortium name="The Broad Institute Genomics Platform"/>
            <consortium name="The Broad Institute Genome Sequencing Center for Infectious Disease"/>
            <person name="Wu L."/>
            <person name="Ma J."/>
        </authorList>
    </citation>
    <scope>NUCLEOTIDE SEQUENCE [LARGE SCALE GENOMIC DNA]</scope>
    <source>
        <strain evidence="3">CCUG 54522</strain>
    </source>
</reference>
<dbReference type="InterPro" id="IPR016181">
    <property type="entry name" value="Acyl_CoA_acyltransferase"/>
</dbReference>
<dbReference type="Gene3D" id="3.40.630.30">
    <property type="match status" value="1"/>
</dbReference>
<dbReference type="GO" id="GO:0016746">
    <property type="term" value="F:acyltransferase activity"/>
    <property type="evidence" value="ECO:0007669"/>
    <property type="project" value="UniProtKB-KW"/>
</dbReference>
<dbReference type="RefSeq" id="WP_379156319.1">
    <property type="nucleotide sequence ID" value="NZ_JBHSRJ010000005.1"/>
</dbReference>
<dbReference type="SUPFAM" id="SSF55729">
    <property type="entry name" value="Acyl-CoA N-acyltransferases (Nat)"/>
    <property type="match status" value="2"/>
</dbReference>
<dbReference type="Proteomes" id="UP001596135">
    <property type="component" value="Unassembled WGS sequence"/>
</dbReference>
<proteinExistence type="predicted"/>
<name>A0ABW1LLA0_9ACTN</name>
<dbReference type="PROSITE" id="PS51186">
    <property type="entry name" value="GNAT"/>
    <property type="match status" value="1"/>
</dbReference>
<evidence type="ECO:0000313" key="2">
    <source>
        <dbReference type="EMBL" id="MFC6044624.1"/>
    </source>
</evidence>